<reference evidence="3" key="1">
    <citation type="submission" date="2023-10" db="EMBL/GenBank/DDBJ databases">
        <authorList>
            <person name="Hackl T."/>
        </authorList>
    </citation>
    <scope>NUCLEOTIDE SEQUENCE</scope>
</reference>
<protein>
    <submittedName>
        <fullName evidence="3">Uu.00g116110.m01.CDS01</fullName>
    </submittedName>
</protein>
<accession>A0AAI8YGY2</accession>
<keyword evidence="4" id="KW-1185">Reference proteome</keyword>
<dbReference type="AlphaFoldDB" id="A0AAI8YGY2"/>
<evidence type="ECO:0000256" key="1">
    <source>
        <dbReference type="SAM" id="MobiDB-lite"/>
    </source>
</evidence>
<proteinExistence type="predicted"/>
<sequence length="240" mass="27376">MSLSIPDENEKNWDPSNSDAFADTEVNWKEQDPDAYNPEWDDETVKKWELPRKPRQPQPGPFGEGPTYMPKKAMRLAEKFKESGLQIIVKMASIELTPEKPEFPAGGWHGQMNEHICATAISYVDSENTTPSSLSFCMRTSDYLDDEYQVGQDAYHWMQQVYGTNLGCGAMGTCLQNYGSVETREGRLIAFPNVFQHRVSSFRLQDATKPGHRRFIVLWLVDPNLRVISTANVPPQQLDW</sequence>
<dbReference type="Proteomes" id="UP001295740">
    <property type="component" value="Unassembled WGS sequence"/>
</dbReference>
<gene>
    <name evidence="3" type="ORF">KHLLAP_LOCUS4685</name>
</gene>
<comment type="caution">
    <text evidence="3">The sequence shown here is derived from an EMBL/GenBank/DDBJ whole genome shotgun (WGS) entry which is preliminary data.</text>
</comment>
<evidence type="ECO:0000313" key="3">
    <source>
        <dbReference type="EMBL" id="CAJ2504217.1"/>
    </source>
</evidence>
<feature type="compositionally biased region" description="Basic and acidic residues" evidence="1">
    <location>
        <begin position="43"/>
        <end position="52"/>
    </location>
</feature>
<evidence type="ECO:0000259" key="2">
    <source>
        <dbReference type="Pfam" id="PF14033"/>
    </source>
</evidence>
<dbReference type="PANTHER" id="PTHR33119:SF1">
    <property type="entry name" value="FE2OG DIOXYGENASE DOMAIN-CONTAINING PROTEIN"/>
    <property type="match status" value="1"/>
</dbReference>
<feature type="region of interest" description="Disordered" evidence="1">
    <location>
        <begin position="1"/>
        <end position="68"/>
    </location>
</feature>
<name>A0AAI8YGY2_9PEZI</name>
<dbReference type="InterPro" id="IPR025340">
    <property type="entry name" value="DUF4246"/>
</dbReference>
<dbReference type="EMBL" id="CAUWAG010000006">
    <property type="protein sequence ID" value="CAJ2504217.1"/>
    <property type="molecule type" value="Genomic_DNA"/>
</dbReference>
<feature type="domain" description="DUF4246" evidence="2">
    <location>
        <begin position="27"/>
        <end position="240"/>
    </location>
</feature>
<dbReference type="Pfam" id="PF14033">
    <property type="entry name" value="DUF4246"/>
    <property type="match status" value="1"/>
</dbReference>
<dbReference type="InterPro" id="IPR049192">
    <property type="entry name" value="DUF4246_C"/>
</dbReference>
<organism evidence="3 4">
    <name type="scientific">Anthostomella pinea</name>
    <dbReference type="NCBI Taxonomy" id="933095"/>
    <lineage>
        <taxon>Eukaryota</taxon>
        <taxon>Fungi</taxon>
        <taxon>Dikarya</taxon>
        <taxon>Ascomycota</taxon>
        <taxon>Pezizomycotina</taxon>
        <taxon>Sordariomycetes</taxon>
        <taxon>Xylariomycetidae</taxon>
        <taxon>Xylariales</taxon>
        <taxon>Xylariaceae</taxon>
        <taxon>Anthostomella</taxon>
    </lineage>
</organism>
<evidence type="ECO:0000313" key="4">
    <source>
        <dbReference type="Proteomes" id="UP001295740"/>
    </source>
</evidence>
<dbReference type="PANTHER" id="PTHR33119">
    <property type="entry name" value="IFI3P"/>
    <property type="match status" value="1"/>
</dbReference>